<dbReference type="KEGG" id="mxa:MXAN_6924"/>
<dbReference type="STRING" id="246197.MXAN_6924"/>
<sequence>MGPSRLRPRPSAEVRSRRGYMRQRLWLFLGLVCCVTGCGFETVSSGYGGIGFDSFGSGTQREPYGEGFHLLRPGKSLIVYDLRVQEMKDGLSVLSNNGLDLKVDASVRYRVDPAKLFELHTQTGPRYADILIAPVVRSEARKVFGRYAPEEIYSSKREQIEQEIFEEVTRSLEGKHVVVEAILVRDVTLPSAIRDAISDKLAEEQRSQKMRFTLDKERQEAERKQIEAEGIARYQDIVRKGLTEEYLRFKGIEATERLAQSQNAKVVLVGSPNSGLPLVYQPDGK</sequence>
<organism evidence="5 6">
    <name type="scientific">Myxococcus xanthus (strain DK1622)</name>
    <dbReference type="NCBI Taxonomy" id="246197"/>
    <lineage>
        <taxon>Bacteria</taxon>
        <taxon>Pseudomonadati</taxon>
        <taxon>Myxococcota</taxon>
        <taxon>Myxococcia</taxon>
        <taxon>Myxococcales</taxon>
        <taxon>Cystobacterineae</taxon>
        <taxon>Myxococcaceae</taxon>
        <taxon>Myxococcus</taxon>
    </lineage>
</organism>
<evidence type="ECO:0000256" key="2">
    <source>
        <dbReference type="ARBA" id="ARBA00023136"/>
    </source>
</evidence>
<evidence type="ECO:0000256" key="3">
    <source>
        <dbReference type="SAM" id="Coils"/>
    </source>
</evidence>
<proteinExistence type="predicted"/>
<feature type="domain" description="Band 7" evidence="4">
    <location>
        <begin position="38"/>
        <end position="201"/>
    </location>
</feature>
<dbReference type="eggNOG" id="COG0330">
    <property type="taxonomic scope" value="Bacteria"/>
</dbReference>
<dbReference type="OrthoDB" id="9792660at2"/>
<dbReference type="SUPFAM" id="SSF117892">
    <property type="entry name" value="Band 7/SPFH domain"/>
    <property type="match status" value="1"/>
</dbReference>
<evidence type="ECO:0000313" key="5">
    <source>
        <dbReference type="EMBL" id="ABF86247.1"/>
    </source>
</evidence>
<evidence type="ECO:0000313" key="6">
    <source>
        <dbReference type="Proteomes" id="UP000002402"/>
    </source>
</evidence>
<dbReference type="Proteomes" id="UP000002402">
    <property type="component" value="Chromosome"/>
</dbReference>
<comment type="subcellular location">
    <subcellularLocation>
        <location evidence="1">Membrane</location>
        <topology evidence="1">Single-pass membrane protein</topology>
    </subcellularLocation>
</comment>
<dbReference type="Gene3D" id="3.30.479.30">
    <property type="entry name" value="Band 7 domain"/>
    <property type="match status" value="1"/>
</dbReference>
<keyword evidence="6" id="KW-1185">Reference proteome</keyword>
<evidence type="ECO:0000259" key="4">
    <source>
        <dbReference type="SMART" id="SM00244"/>
    </source>
</evidence>
<dbReference type="GO" id="GO:0007005">
    <property type="term" value="P:mitochondrion organization"/>
    <property type="evidence" value="ECO:0007669"/>
    <property type="project" value="TreeGrafter"/>
</dbReference>
<dbReference type="InterPro" id="IPR036013">
    <property type="entry name" value="Band_7/SPFH_dom_sf"/>
</dbReference>
<dbReference type="HOGENOM" id="CLU_047969_4_2_7"/>
<dbReference type="EMBL" id="CP000113">
    <property type="protein sequence ID" value="ABF86247.1"/>
    <property type="molecule type" value="Genomic_DNA"/>
</dbReference>
<feature type="coiled-coil region" evidence="3">
    <location>
        <begin position="202"/>
        <end position="229"/>
    </location>
</feature>
<accession>Q1CX35</accession>
<dbReference type="EnsemblBacteria" id="ABF86247">
    <property type="protein sequence ID" value="ABF86247"/>
    <property type="gene ID" value="MXAN_6924"/>
</dbReference>
<dbReference type="InterPro" id="IPR001107">
    <property type="entry name" value="Band_7"/>
</dbReference>
<dbReference type="CDD" id="cd03401">
    <property type="entry name" value="SPFH_prohibitin"/>
    <property type="match status" value="1"/>
</dbReference>
<dbReference type="PANTHER" id="PTHR23222:SF1">
    <property type="entry name" value="PROHIBITIN-2"/>
    <property type="match status" value="1"/>
</dbReference>
<dbReference type="GO" id="GO:0016020">
    <property type="term" value="C:membrane"/>
    <property type="evidence" value="ECO:0007669"/>
    <property type="project" value="UniProtKB-SubCell"/>
</dbReference>
<dbReference type="PANTHER" id="PTHR23222">
    <property type="entry name" value="PROHIBITIN"/>
    <property type="match status" value="1"/>
</dbReference>
<gene>
    <name evidence="5" type="ordered locus">MXAN_6924</name>
</gene>
<protein>
    <submittedName>
        <fullName evidence="5">SPFH/band 7 domain protein</fullName>
    </submittedName>
</protein>
<dbReference type="AlphaFoldDB" id="Q1CX35"/>
<dbReference type="Pfam" id="PF01145">
    <property type="entry name" value="Band_7"/>
    <property type="match status" value="1"/>
</dbReference>
<reference evidence="5 6" key="1">
    <citation type="journal article" date="2006" name="Proc. Natl. Acad. Sci. U.S.A.">
        <title>Evolution of sensory complexity recorded in a myxobacterial genome.</title>
        <authorList>
            <person name="Goldman B.S."/>
            <person name="Nierman W.C."/>
            <person name="Kaiser D."/>
            <person name="Slater S.C."/>
            <person name="Durkin A.S."/>
            <person name="Eisen J.A."/>
            <person name="Ronning C.M."/>
            <person name="Barbazuk W.B."/>
            <person name="Blanchard M."/>
            <person name="Field C."/>
            <person name="Halling C."/>
            <person name="Hinkle G."/>
            <person name="Iartchuk O."/>
            <person name="Kim H.S."/>
            <person name="Mackenzie C."/>
            <person name="Madupu R."/>
            <person name="Miller N."/>
            <person name="Shvartsbeyn A."/>
            <person name="Sullivan S.A."/>
            <person name="Vaudin M."/>
            <person name="Wiegand R."/>
            <person name="Kaplan H.B."/>
        </authorList>
    </citation>
    <scope>NUCLEOTIDE SEQUENCE [LARGE SCALE GENOMIC DNA]</scope>
    <source>
        <strain evidence="6">DK1622</strain>
    </source>
</reference>
<evidence type="ECO:0000256" key="1">
    <source>
        <dbReference type="ARBA" id="ARBA00004167"/>
    </source>
</evidence>
<keyword evidence="2" id="KW-0472">Membrane</keyword>
<dbReference type="InterPro" id="IPR000163">
    <property type="entry name" value="Prohibitin"/>
</dbReference>
<dbReference type="SMART" id="SM00244">
    <property type="entry name" value="PHB"/>
    <property type="match status" value="1"/>
</dbReference>
<name>Q1CX35_MYXXD</name>
<keyword evidence="3" id="KW-0175">Coiled coil</keyword>